<dbReference type="EMBL" id="AYRZ02000004">
    <property type="protein sequence ID" value="PHT82999.1"/>
    <property type="molecule type" value="Genomic_DNA"/>
</dbReference>
<organism evidence="2 3">
    <name type="scientific">Capsicum annuum</name>
    <name type="common">Capsicum pepper</name>
    <dbReference type="NCBI Taxonomy" id="4072"/>
    <lineage>
        <taxon>Eukaryota</taxon>
        <taxon>Viridiplantae</taxon>
        <taxon>Streptophyta</taxon>
        <taxon>Embryophyta</taxon>
        <taxon>Tracheophyta</taxon>
        <taxon>Spermatophyta</taxon>
        <taxon>Magnoliopsida</taxon>
        <taxon>eudicotyledons</taxon>
        <taxon>Gunneridae</taxon>
        <taxon>Pentapetalae</taxon>
        <taxon>asterids</taxon>
        <taxon>lamiids</taxon>
        <taxon>Solanales</taxon>
        <taxon>Solanaceae</taxon>
        <taxon>Solanoideae</taxon>
        <taxon>Capsiceae</taxon>
        <taxon>Capsicum</taxon>
    </lineage>
</organism>
<dbReference type="InterPro" id="IPR043502">
    <property type="entry name" value="DNA/RNA_pol_sf"/>
</dbReference>
<evidence type="ECO:0000313" key="2">
    <source>
        <dbReference type="EMBL" id="PHT82999.1"/>
    </source>
</evidence>
<gene>
    <name evidence="2" type="ORF">T459_11442</name>
</gene>
<dbReference type="PANTHER" id="PTHR11439:SF455">
    <property type="entry name" value="RLK (RECEPTOR-LIKE PROTEIN KINASE) 8, PUTATIVE-RELATED"/>
    <property type="match status" value="1"/>
</dbReference>
<dbReference type="AlphaFoldDB" id="A0A2G2ZLY2"/>
<dbReference type="CDD" id="cd09272">
    <property type="entry name" value="RNase_HI_RT_Ty1"/>
    <property type="match status" value="1"/>
</dbReference>
<dbReference type="PANTHER" id="PTHR11439">
    <property type="entry name" value="GAG-POL-RELATED RETROTRANSPOSON"/>
    <property type="match status" value="1"/>
</dbReference>
<protein>
    <submittedName>
        <fullName evidence="2">Uncharacterized protein</fullName>
    </submittedName>
</protein>
<evidence type="ECO:0000256" key="1">
    <source>
        <dbReference type="SAM" id="MobiDB-lite"/>
    </source>
</evidence>
<dbReference type="SUPFAM" id="SSF56672">
    <property type="entry name" value="DNA/RNA polymerases"/>
    <property type="match status" value="1"/>
</dbReference>
<evidence type="ECO:0000313" key="3">
    <source>
        <dbReference type="Proteomes" id="UP000222542"/>
    </source>
</evidence>
<dbReference type="Gramene" id="PHT82999">
    <property type="protein sequence ID" value="PHT82999"/>
    <property type="gene ID" value="T459_11442"/>
</dbReference>
<reference evidence="2 3" key="2">
    <citation type="journal article" date="2017" name="Genome Biol.">
        <title>New reference genome sequences of hot pepper reveal the massive evolution of plant disease-resistance genes by retroduplication.</title>
        <authorList>
            <person name="Kim S."/>
            <person name="Park J."/>
            <person name="Yeom S.I."/>
            <person name="Kim Y.M."/>
            <person name="Seo E."/>
            <person name="Kim K.T."/>
            <person name="Kim M.S."/>
            <person name="Lee J.M."/>
            <person name="Cheong K."/>
            <person name="Shin H.S."/>
            <person name="Kim S.B."/>
            <person name="Han K."/>
            <person name="Lee J."/>
            <person name="Park M."/>
            <person name="Lee H.A."/>
            <person name="Lee H.Y."/>
            <person name="Lee Y."/>
            <person name="Oh S."/>
            <person name="Lee J.H."/>
            <person name="Choi E."/>
            <person name="Choi E."/>
            <person name="Lee S.E."/>
            <person name="Jeon J."/>
            <person name="Kim H."/>
            <person name="Choi G."/>
            <person name="Song H."/>
            <person name="Lee J."/>
            <person name="Lee S.C."/>
            <person name="Kwon J.K."/>
            <person name="Lee H.Y."/>
            <person name="Koo N."/>
            <person name="Hong Y."/>
            <person name="Kim R.W."/>
            <person name="Kang W.H."/>
            <person name="Huh J.H."/>
            <person name="Kang B.C."/>
            <person name="Yang T.J."/>
            <person name="Lee Y.H."/>
            <person name="Bennetzen J.L."/>
            <person name="Choi D."/>
        </authorList>
    </citation>
    <scope>NUCLEOTIDE SEQUENCE [LARGE SCALE GENOMIC DNA]</scope>
    <source>
        <strain evidence="3">cv. CM334</strain>
    </source>
</reference>
<reference evidence="2 3" key="1">
    <citation type="journal article" date="2014" name="Nat. Genet.">
        <title>Genome sequence of the hot pepper provides insights into the evolution of pungency in Capsicum species.</title>
        <authorList>
            <person name="Kim S."/>
            <person name="Park M."/>
            <person name="Yeom S.I."/>
            <person name="Kim Y.M."/>
            <person name="Lee J.M."/>
            <person name="Lee H.A."/>
            <person name="Seo E."/>
            <person name="Choi J."/>
            <person name="Cheong K."/>
            <person name="Kim K.T."/>
            <person name="Jung K."/>
            <person name="Lee G.W."/>
            <person name="Oh S.K."/>
            <person name="Bae C."/>
            <person name="Kim S.B."/>
            <person name="Lee H.Y."/>
            <person name="Kim S.Y."/>
            <person name="Kim M.S."/>
            <person name="Kang B.C."/>
            <person name="Jo Y.D."/>
            <person name="Yang H.B."/>
            <person name="Jeong H.J."/>
            <person name="Kang W.H."/>
            <person name="Kwon J.K."/>
            <person name="Shin C."/>
            <person name="Lim J.Y."/>
            <person name="Park J.H."/>
            <person name="Huh J.H."/>
            <person name="Kim J.S."/>
            <person name="Kim B.D."/>
            <person name="Cohen O."/>
            <person name="Paran I."/>
            <person name="Suh M.C."/>
            <person name="Lee S.B."/>
            <person name="Kim Y.K."/>
            <person name="Shin Y."/>
            <person name="Noh S.J."/>
            <person name="Park J."/>
            <person name="Seo Y.S."/>
            <person name="Kwon S.Y."/>
            <person name="Kim H.A."/>
            <person name="Park J.M."/>
            <person name="Kim H.J."/>
            <person name="Choi S.B."/>
            <person name="Bosland P.W."/>
            <person name="Reeves G."/>
            <person name="Jo S.H."/>
            <person name="Lee B.W."/>
            <person name="Cho H.T."/>
            <person name="Choi H.S."/>
            <person name="Lee M.S."/>
            <person name="Yu Y."/>
            <person name="Do Choi Y."/>
            <person name="Park B.S."/>
            <person name="van Deynze A."/>
            <person name="Ashrafi H."/>
            <person name="Hill T."/>
            <person name="Kim W.T."/>
            <person name="Pai H.S."/>
            <person name="Ahn H.K."/>
            <person name="Yeam I."/>
            <person name="Giovannoni J.J."/>
            <person name="Rose J.K."/>
            <person name="Sorensen I."/>
            <person name="Lee S.J."/>
            <person name="Kim R.W."/>
            <person name="Choi I.Y."/>
            <person name="Choi B.S."/>
            <person name="Lim J.S."/>
            <person name="Lee Y.H."/>
            <person name="Choi D."/>
        </authorList>
    </citation>
    <scope>NUCLEOTIDE SEQUENCE [LARGE SCALE GENOMIC DNA]</scope>
    <source>
        <strain evidence="3">cv. CM334</strain>
    </source>
</reference>
<sequence length="155" mass="17704">MQNCKGVSKPMRSGKPPQAADNSPPSNVTLYRHTLDCSLYMYANADWARDPNDRVSSSGYVLFFGRNLVSWSSKKKQVVARSSTKVEYKSVVNSLPELTWVRNLLNELCITIPNTPIIFYDNVGVTYLCHNPVFHSRMKHIVNDFCYVRNQVQAR</sequence>
<name>A0A2G2ZLY2_CAPAN</name>
<comment type="caution">
    <text evidence="2">The sequence shown here is derived from an EMBL/GenBank/DDBJ whole genome shotgun (WGS) entry which is preliminary data.</text>
</comment>
<dbReference type="STRING" id="4072.A0A2G2ZLY2"/>
<dbReference type="Proteomes" id="UP000222542">
    <property type="component" value="Unassembled WGS sequence"/>
</dbReference>
<keyword evidence="3" id="KW-1185">Reference proteome</keyword>
<feature type="region of interest" description="Disordered" evidence="1">
    <location>
        <begin position="1"/>
        <end position="27"/>
    </location>
</feature>
<proteinExistence type="predicted"/>
<accession>A0A2G2ZLY2</accession>